<dbReference type="CDD" id="cd19086">
    <property type="entry name" value="AKR_AKR11C1"/>
    <property type="match status" value="1"/>
</dbReference>
<reference evidence="3 4" key="1">
    <citation type="submission" date="2024-09" db="EMBL/GenBank/DDBJ databases">
        <title>Paenibacillus zeirhizospherea sp. nov., isolated from surface of the maize (Zea mays) roots in a horticulture field, Hungary.</title>
        <authorList>
            <person name="Marton D."/>
            <person name="Farkas M."/>
            <person name="Bedics A."/>
            <person name="Toth E."/>
            <person name="Tancsics A."/>
            <person name="Boka K."/>
            <person name="Maroti G."/>
            <person name="Kriszt B."/>
            <person name="Cserhati M."/>
        </authorList>
    </citation>
    <scope>NUCLEOTIDE SEQUENCE [LARGE SCALE GENOMIC DNA]</scope>
    <source>
        <strain evidence="3 4">KCTC 33519</strain>
    </source>
</reference>
<dbReference type="Proteomes" id="UP001580346">
    <property type="component" value="Unassembled WGS sequence"/>
</dbReference>
<dbReference type="Pfam" id="PF00248">
    <property type="entry name" value="Aldo_ket_red"/>
    <property type="match status" value="1"/>
</dbReference>
<accession>A0ABV5APY0</accession>
<organism evidence="3 4">
    <name type="scientific">Paenibacillus enshidis</name>
    <dbReference type="NCBI Taxonomy" id="1458439"/>
    <lineage>
        <taxon>Bacteria</taxon>
        <taxon>Bacillati</taxon>
        <taxon>Bacillota</taxon>
        <taxon>Bacilli</taxon>
        <taxon>Bacillales</taxon>
        <taxon>Paenibacillaceae</taxon>
        <taxon>Paenibacillus</taxon>
    </lineage>
</organism>
<dbReference type="EC" id="1.1.1.-" evidence="3"/>
<sequence>MLKRQLGRSEIQVSALGLGCWAIGGPWHDAETGEAFGWGQVNDQESIAAIHCAIDAGITLIDTADNYGAGHSERVIGQALKGRRSQVVIATKFGNVTDENTREARGQKASRAYIKQACEASLRRLNTDYIDLYQFHLNDYPEELAPEVMEVLEELAVEGKIRYFGWSTDYPERARIFAKNPYCTAIQHDMNLFKDNADMILLCEEQQLASINRGPLAMGLLTGKYSDAVTVTDAKDIRRRSDLSWLTYFKNGVPAPGMITQLNSVREILTAGGRSLTQGALAWLWARSESTLPIPGFRNVNQVMENVKAAEFGPLNNEQMKQIQQLLTRGRSL</sequence>
<dbReference type="InterPro" id="IPR023210">
    <property type="entry name" value="NADP_OxRdtase_dom"/>
</dbReference>
<dbReference type="RefSeq" id="WP_375353663.1">
    <property type="nucleotide sequence ID" value="NZ_JBHHMI010000003.1"/>
</dbReference>
<dbReference type="GO" id="GO:0016491">
    <property type="term" value="F:oxidoreductase activity"/>
    <property type="evidence" value="ECO:0007669"/>
    <property type="project" value="UniProtKB-KW"/>
</dbReference>
<keyword evidence="1 3" id="KW-0560">Oxidoreductase</keyword>
<name>A0ABV5APY0_9BACL</name>
<keyword evidence="4" id="KW-1185">Reference proteome</keyword>
<dbReference type="EMBL" id="JBHHMI010000003">
    <property type="protein sequence ID" value="MFB5266097.1"/>
    <property type="molecule type" value="Genomic_DNA"/>
</dbReference>
<dbReference type="SUPFAM" id="SSF51430">
    <property type="entry name" value="NAD(P)-linked oxidoreductase"/>
    <property type="match status" value="1"/>
</dbReference>
<proteinExistence type="predicted"/>
<comment type="caution">
    <text evidence="3">The sequence shown here is derived from an EMBL/GenBank/DDBJ whole genome shotgun (WGS) entry which is preliminary data.</text>
</comment>
<dbReference type="InterPro" id="IPR050523">
    <property type="entry name" value="AKR_Detox_Biosynth"/>
</dbReference>
<evidence type="ECO:0000256" key="1">
    <source>
        <dbReference type="ARBA" id="ARBA00023002"/>
    </source>
</evidence>
<dbReference type="PANTHER" id="PTHR43364">
    <property type="entry name" value="NADH-SPECIFIC METHYLGLYOXAL REDUCTASE-RELATED"/>
    <property type="match status" value="1"/>
</dbReference>
<dbReference type="Gene3D" id="3.20.20.100">
    <property type="entry name" value="NADP-dependent oxidoreductase domain"/>
    <property type="match status" value="1"/>
</dbReference>
<feature type="domain" description="NADP-dependent oxidoreductase" evidence="2">
    <location>
        <begin position="16"/>
        <end position="326"/>
    </location>
</feature>
<gene>
    <name evidence="3" type="ORF">ACE41H_04765</name>
</gene>
<dbReference type="PANTHER" id="PTHR43364:SF4">
    <property type="entry name" value="NAD(P)-LINKED OXIDOREDUCTASE SUPERFAMILY PROTEIN"/>
    <property type="match status" value="1"/>
</dbReference>
<evidence type="ECO:0000259" key="2">
    <source>
        <dbReference type="Pfam" id="PF00248"/>
    </source>
</evidence>
<protein>
    <submittedName>
        <fullName evidence="3">Aldo/keto reductase</fullName>
        <ecNumber evidence="3">1.1.1.-</ecNumber>
    </submittedName>
</protein>
<dbReference type="InterPro" id="IPR036812">
    <property type="entry name" value="NAD(P)_OxRdtase_dom_sf"/>
</dbReference>
<evidence type="ECO:0000313" key="3">
    <source>
        <dbReference type="EMBL" id="MFB5266097.1"/>
    </source>
</evidence>
<evidence type="ECO:0000313" key="4">
    <source>
        <dbReference type="Proteomes" id="UP001580346"/>
    </source>
</evidence>